<evidence type="ECO:0000256" key="1">
    <source>
        <dbReference type="SAM" id="MobiDB-lite"/>
    </source>
</evidence>
<gene>
    <name evidence="2" type="ORF">NA56DRAFT_701474</name>
</gene>
<accession>A0A2J6QAD1</accession>
<dbReference type="Proteomes" id="UP000235672">
    <property type="component" value="Unassembled WGS sequence"/>
</dbReference>
<organism evidence="2 3">
    <name type="scientific">Hyaloscypha hepaticicola</name>
    <dbReference type="NCBI Taxonomy" id="2082293"/>
    <lineage>
        <taxon>Eukaryota</taxon>
        <taxon>Fungi</taxon>
        <taxon>Dikarya</taxon>
        <taxon>Ascomycota</taxon>
        <taxon>Pezizomycotina</taxon>
        <taxon>Leotiomycetes</taxon>
        <taxon>Helotiales</taxon>
        <taxon>Hyaloscyphaceae</taxon>
        <taxon>Hyaloscypha</taxon>
    </lineage>
</organism>
<sequence length="132" mass="14915">MPNGFPRALANQYPNEKPPSWFHPASPKIKAVKPEKNEETASMASTSTFASTVGLLKDSVKNKFFHKEHRAPTVTEQDVKTAREPQQLPKYDCKYIHPTRTTTPEREIGTDQIVNIARRETTAAFEYLASVK</sequence>
<name>A0A2J6QAD1_9HELO</name>
<dbReference type="AlphaFoldDB" id="A0A2J6QAD1"/>
<dbReference type="OrthoDB" id="3552792at2759"/>
<proteinExistence type="predicted"/>
<feature type="region of interest" description="Disordered" evidence="1">
    <location>
        <begin position="71"/>
        <end position="90"/>
    </location>
</feature>
<evidence type="ECO:0000313" key="3">
    <source>
        <dbReference type="Proteomes" id="UP000235672"/>
    </source>
</evidence>
<evidence type="ECO:0000313" key="2">
    <source>
        <dbReference type="EMBL" id="PMD23198.1"/>
    </source>
</evidence>
<protein>
    <submittedName>
        <fullName evidence="2">Uncharacterized protein</fullName>
    </submittedName>
</protein>
<keyword evidence="3" id="KW-1185">Reference proteome</keyword>
<feature type="region of interest" description="Disordered" evidence="1">
    <location>
        <begin position="1"/>
        <end position="40"/>
    </location>
</feature>
<dbReference type="EMBL" id="KZ613475">
    <property type="protein sequence ID" value="PMD23198.1"/>
    <property type="molecule type" value="Genomic_DNA"/>
</dbReference>
<reference evidence="2 3" key="1">
    <citation type="submission" date="2016-05" db="EMBL/GenBank/DDBJ databases">
        <title>A degradative enzymes factory behind the ericoid mycorrhizal symbiosis.</title>
        <authorList>
            <consortium name="DOE Joint Genome Institute"/>
            <person name="Martino E."/>
            <person name="Morin E."/>
            <person name="Grelet G."/>
            <person name="Kuo A."/>
            <person name="Kohler A."/>
            <person name="Daghino S."/>
            <person name="Barry K."/>
            <person name="Choi C."/>
            <person name="Cichocki N."/>
            <person name="Clum A."/>
            <person name="Copeland A."/>
            <person name="Hainaut M."/>
            <person name="Haridas S."/>
            <person name="Labutti K."/>
            <person name="Lindquist E."/>
            <person name="Lipzen A."/>
            <person name="Khouja H.-R."/>
            <person name="Murat C."/>
            <person name="Ohm R."/>
            <person name="Olson A."/>
            <person name="Spatafora J."/>
            <person name="Veneault-Fourrey C."/>
            <person name="Henrissat B."/>
            <person name="Grigoriev I."/>
            <person name="Martin F."/>
            <person name="Perotto S."/>
        </authorList>
    </citation>
    <scope>NUCLEOTIDE SEQUENCE [LARGE SCALE GENOMIC DNA]</scope>
    <source>
        <strain evidence="2 3">UAMH 7357</strain>
    </source>
</reference>